<keyword evidence="5" id="KW-1133">Transmembrane helix</keyword>
<dbReference type="InterPro" id="IPR052346">
    <property type="entry name" value="O-mannosyl-transferase_TMTC"/>
</dbReference>
<keyword evidence="1" id="KW-0677">Repeat</keyword>
<reference evidence="8" key="1">
    <citation type="submission" date="2019-02" db="EMBL/GenBank/DDBJ databases">
        <authorList>
            <person name="Gruber-Vodicka R. H."/>
            <person name="Seah K. B. B."/>
        </authorList>
    </citation>
    <scope>NUCLEOTIDE SEQUENCE</scope>
    <source>
        <strain evidence="6">BECK_BZ163</strain>
        <strain evidence="8">BECK_BZ164</strain>
        <strain evidence="7">BECK_BZ165</strain>
    </source>
</reference>
<keyword evidence="5" id="KW-0812">Transmembrane</keyword>
<feature type="transmembrane region" description="Helical" evidence="5">
    <location>
        <begin position="16"/>
        <end position="38"/>
    </location>
</feature>
<dbReference type="InterPro" id="IPR019734">
    <property type="entry name" value="TPR_rpt"/>
</dbReference>
<feature type="compositionally biased region" description="Basic and acidic residues" evidence="4">
    <location>
        <begin position="316"/>
        <end position="336"/>
    </location>
</feature>
<evidence type="ECO:0000313" key="6">
    <source>
        <dbReference type="EMBL" id="VFJ43154.1"/>
    </source>
</evidence>
<evidence type="ECO:0000313" key="8">
    <source>
        <dbReference type="EMBL" id="VFK08659.1"/>
    </source>
</evidence>
<proteinExistence type="predicted"/>
<sequence length="491" mass="56232">MIGQLLEYVKNNPQEVMFQAVLSVTVIIFVALAITIWVNRYRYRKYYGLARKHFQLGEPDQSIQALKIARRLAKKPISGKKRDLERTSSLLAEVAISASEWDEAIQALTECIDIGPKKTEYHVSLVESYLRAQKVDQARESLDKALQLVPTAKVDELKREKTYPIARSRKDEEIEKELGKLQGTAAVSRSEKLDKLEILQPDFEGRRFILEGIIQAEQDNIDLAGFYIRQYILERNLPEADQKTDERQADPSEREIGGLDIEEREEIEVREETPEEVEEAIRTEAARAEEIQTGETQAAQIQAKEIGAEEIEKEIRQARPETEEQPAEEEHAQEYTEKEDEEDRMSHLLVKARKALDLLETEPRLPEFYTLSAFLSVEEGEPEVAGKSYESAIEIDPQHAQAYYDLALLCVDEFDDPQRAIENLRSAVQCNPEFAEAHHNLALLLLGSEETFAEVKHHLEEATKSNPVFSEVYHDLALLLARRDFKEFLLG</sequence>
<dbReference type="AlphaFoldDB" id="A0A450VV39"/>
<name>A0A450VV39_9GAMM</name>
<evidence type="ECO:0000256" key="3">
    <source>
        <dbReference type="PROSITE-ProRule" id="PRU00339"/>
    </source>
</evidence>
<dbReference type="EMBL" id="CAADFL010000077">
    <property type="protein sequence ID" value="VFK08659.1"/>
    <property type="molecule type" value="Genomic_DNA"/>
</dbReference>
<evidence type="ECO:0000256" key="1">
    <source>
        <dbReference type="ARBA" id="ARBA00022737"/>
    </source>
</evidence>
<evidence type="ECO:0000256" key="5">
    <source>
        <dbReference type="SAM" id="Phobius"/>
    </source>
</evidence>
<keyword evidence="2 3" id="KW-0802">TPR repeat</keyword>
<organism evidence="8">
    <name type="scientific">Candidatus Kentrum sp. FM</name>
    <dbReference type="NCBI Taxonomy" id="2126340"/>
    <lineage>
        <taxon>Bacteria</taxon>
        <taxon>Pseudomonadati</taxon>
        <taxon>Pseudomonadota</taxon>
        <taxon>Gammaproteobacteria</taxon>
        <taxon>Candidatus Kentrum</taxon>
    </lineage>
</organism>
<dbReference type="PROSITE" id="PS50005">
    <property type="entry name" value="TPR"/>
    <property type="match status" value="1"/>
</dbReference>
<evidence type="ECO:0000256" key="2">
    <source>
        <dbReference type="ARBA" id="ARBA00022803"/>
    </source>
</evidence>
<dbReference type="Pfam" id="PF13181">
    <property type="entry name" value="TPR_8"/>
    <property type="match status" value="1"/>
</dbReference>
<feature type="repeat" description="TPR" evidence="3">
    <location>
        <begin position="119"/>
        <end position="152"/>
    </location>
</feature>
<dbReference type="Gene3D" id="1.25.40.10">
    <property type="entry name" value="Tetratricopeptide repeat domain"/>
    <property type="match status" value="2"/>
</dbReference>
<dbReference type="EMBL" id="CAADFA010000080">
    <property type="protein sequence ID" value="VFJ50113.1"/>
    <property type="molecule type" value="Genomic_DNA"/>
</dbReference>
<accession>A0A450VV39</accession>
<keyword evidence="5" id="KW-0472">Membrane</keyword>
<protein>
    <submittedName>
        <fullName evidence="8">Tetratricopeptide repeat-containing protein</fullName>
    </submittedName>
</protein>
<dbReference type="InterPro" id="IPR011990">
    <property type="entry name" value="TPR-like_helical_dom_sf"/>
</dbReference>
<evidence type="ECO:0000256" key="4">
    <source>
        <dbReference type="SAM" id="MobiDB-lite"/>
    </source>
</evidence>
<dbReference type="EMBL" id="CAADEZ010000005">
    <property type="protein sequence ID" value="VFJ43154.1"/>
    <property type="molecule type" value="Genomic_DNA"/>
</dbReference>
<dbReference type="PANTHER" id="PTHR44227:SF3">
    <property type="entry name" value="PROTEIN O-MANNOSYL-TRANSFERASE TMTC4"/>
    <property type="match status" value="1"/>
</dbReference>
<dbReference type="PANTHER" id="PTHR44227">
    <property type="match status" value="1"/>
</dbReference>
<evidence type="ECO:0000313" key="7">
    <source>
        <dbReference type="EMBL" id="VFJ50113.1"/>
    </source>
</evidence>
<gene>
    <name evidence="6" type="ORF">BECKFM1743A_GA0114220_1000510</name>
    <name evidence="8" type="ORF">BECKFM1743B_GA0114221_100776</name>
    <name evidence="7" type="ORF">BECKFM1743C_GA0114222_100806</name>
</gene>
<dbReference type="SUPFAM" id="SSF48452">
    <property type="entry name" value="TPR-like"/>
    <property type="match status" value="2"/>
</dbReference>
<feature type="region of interest" description="Disordered" evidence="4">
    <location>
        <begin position="316"/>
        <end position="343"/>
    </location>
</feature>
<dbReference type="SMART" id="SM00028">
    <property type="entry name" value="TPR"/>
    <property type="match status" value="5"/>
</dbReference>
<dbReference type="Pfam" id="PF14559">
    <property type="entry name" value="TPR_19"/>
    <property type="match status" value="1"/>
</dbReference>